<dbReference type="EMBL" id="MLFU01000035">
    <property type="protein sequence ID" value="KAK1493978.1"/>
    <property type="molecule type" value="Genomic_DNA"/>
</dbReference>
<dbReference type="GeneID" id="85409426"/>
<comment type="caution">
    <text evidence="1">The sequence shown here is derived from an EMBL/GenBank/DDBJ whole genome shotgun (WGS) entry which is preliminary data.</text>
</comment>
<proteinExistence type="predicted"/>
<name>A0ABQ9R3U8_9PEZI</name>
<protein>
    <submittedName>
        <fullName evidence="1">Uncharacterized protein</fullName>
    </submittedName>
</protein>
<evidence type="ECO:0000313" key="1">
    <source>
        <dbReference type="EMBL" id="KAK1493978.1"/>
    </source>
</evidence>
<dbReference type="RefSeq" id="XP_060380132.1">
    <property type="nucleotide sequence ID" value="XM_060525188.1"/>
</dbReference>
<dbReference type="Proteomes" id="UP001227543">
    <property type="component" value="Unassembled WGS sequence"/>
</dbReference>
<evidence type="ECO:0000313" key="2">
    <source>
        <dbReference type="Proteomes" id="UP001227543"/>
    </source>
</evidence>
<keyword evidence="2" id="KW-1185">Reference proteome</keyword>
<accession>A0ABQ9R3U8</accession>
<organism evidence="1 2">
    <name type="scientific">Colletotrichum tamarilloi</name>
    <dbReference type="NCBI Taxonomy" id="1209934"/>
    <lineage>
        <taxon>Eukaryota</taxon>
        <taxon>Fungi</taxon>
        <taxon>Dikarya</taxon>
        <taxon>Ascomycota</taxon>
        <taxon>Pezizomycotina</taxon>
        <taxon>Sordariomycetes</taxon>
        <taxon>Hypocreomycetidae</taxon>
        <taxon>Glomerellales</taxon>
        <taxon>Glomerellaceae</taxon>
        <taxon>Colletotrichum</taxon>
        <taxon>Colletotrichum acutatum species complex</taxon>
    </lineage>
</organism>
<sequence>MRRCALRRLQTAHLTKIGFFFGPMPMPMPTEYLHRYACHLRPGTRRGLVDAPCDLGRSASLNLRSFQQLLRCPPANPSLAHSLTSPFEAELPALRSCAWCCLPACHERTGVTKQIPRRRPISAPRHFNDTPPCLPSSHLSGQSPSHRLPWFTNAAVSWTNHEGFPHGIRVLAVCFNPPTAVQSLFLTAKRRN</sequence>
<gene>
    <name evidence="1" type="ORF">CTAM01_09169</name>
</gene>
<reference evidence="1 2" key="1">
    <citation type="submission" date="2016-10" db="EMBL/GenBank/DDBJ databases">
        <title>The genome sequence of Colletotrichum fioriniae PJ7.</title>
        <authorList>
            <person name="Baroncelli R."/>
        </authorList>
    </citation>
    <scope>NUCLEOTIDE SEQUENCE [LARGE SCALE GENOMIC DNA]</scope>
    <source>
        <strain evidence="1 2">Tom-12</strain>
    </source>
</reference>